<evidence type="ECO:0000313" key="1">
    <source>
        <dbReference type="EMBL" id="VDN09905.1"/>
    </source>
</evidence>
<dbReference type="AlphaFoldDB" id="A0A3P7KXP6"/>
<dbReference type="GO" id="GO:0016020">
    <property type="term" value="C:membrane"/>
    <property type="evidence" value="ECO:0007669"/>
    <property type="project" value="InterPro"/>
</dbReference>
<accession>A0A3P7KXP6</accession>
<dbReference type="SUPFAM" id="SSF53756">
    <property type="entry name" value="UDP-Glycosyltransferase/glycogen phosphorylase"/>
    <property type="match status" value="1"/>
</dbReference>
<dbReference type="PANTHER" id="PTHR11929">
    <property type="entry name" value="ALPHA- 1,3 -FUCOSYLTRANSFERASE"/>
    <property type="match status" value="1"/>
</dbReference>
<organism evidence="1 2">
    <name type="scientific">Dibothriocephalus latus</name>
    <name type="common">Fish tapeworm</name>
    <name type="synonym">Diphyllobothrium latum</name>
    <dbReference type="NCBI Taxonomy" id="60516"/>
    <lineage>
        <taxon>Eukaryota</taxon>
        <taxon>Metazoa</taxon>
        <taxon>Spiralia</taxon>
        <taxon>Lophotrochozoa</taxon>
        <taxon>Platyhelminthes</taxon>
        <taxon>Cestoda</taxon>
        <taxon>Eucestoda</taxon>
        <taxon>Diphyllobothriidea</taxon>
        <taxon>Diphyllobothriidae</taxon>
        <taxon>Dibothriocephalus</taxon>
    </lineage>
</organism>
<dbReference type="GO" id="GO:0008417">
    <property type="term" value="F:fucosyltransferase activity"/>
    <property type="evidence" value="ECO:0007669"/>
    <property type="project" value="InterPro"/>
</dbReference>
<reference evidence="1 2" key="1">
    <citation type="submission" date="2018-11" db="EMBL/GenBank/DDBJ databases">
        <authorList>
            <consortium name="Pathogen Informatics"/>
        </authorList>
    </citation>
    <scope>NUCLEOTIDE SEQUENCE [LARGE SCALE GENOMIC DNA]</scope>
</reference>
<dbReference type="Proteomes" id="UP000281553">
    <property type="component" value="Unassembled WGS sequence"/>
</dbReference>
<dbReference type="PANTHER" id="PTHR11929:SF194">
    <property type="entry name" value="ALPHA-(1,3)-FUCOSYLTRANSFERASE 10"/>
    <property type="match status" value="1"/>
</dbReference>
<dbReference type="EMBL" id="UYRU01048034">
    <property type="protein sequence ID" value="VDN09905.1"/>
    <property type="molecule type" value="Genomic_DNA"/>
</dbReference>
<dbReference type="InterPro" id="IPR001503">
    <property type="entry name" value="Glyco_trans_10"/>
</dbReference>
<dbReference type="OrthoDB" id="427096at2759"/>
<gene>
    <name evidence="1" type="ORF">DILT_LOCUS5736</name>
</gene>
<name>A0A3P7KXP6_DIBLA</name>
<evidence type="ECO:0000313" key="2">
    <source>
        <dbReference type="Proteomes" id="UP000281553"/>
    </source>
</evidence>
<proteinExistence type="predicted"/>
<protein>
    <submittedName>
        <fullName evidence="1">Uncharacterized protein</fullName>
    </submittedName>
</protein>
<sequence>MQNLGDLNILLTANINTFTLHPVNRHSGILPITTDLISTDSCSASKHIEPMGLSKRYRRYLSFILIFLNVSILFYERSTRSLSVSIWRKLPAILSKKKTSPYYNRYCLRQQPRKSEYGYASAIRQILLLKNASEIVSENDGPLIFYDSRGSSHSLSSDGCQHRCRFSTAFSDYQQAVIAVFTGEPLAGALPKPDNQLWALESGESPFSMPFAGLFRDYVTLMLTTNPESHVPYAYGVFMANQKPEFIIPVQEQIRMLDMNNIRWLPKHHAQRKRKVVALISNWSPKNNRTGYINELAKFTDVCAFYFC</sequence>
<keyword evidence="2" id="KW-1185">Reference proteome</keyword>